<organism evidence="4 5">
    <name type="scientific">Streptomyces virginiae</name>
    <name type="common">Streptomyces cinnamonensis</name>
    <dbReference type="NCBI Taxonomy" id="1961"/>
    <lineage>
        <taxon>Bacteria</taxon>
        <taxon>Bacillati</taxon>
        <taxon>Actinomycetota</taxon>
        <taxon>Actinomycetes</taxon>
        <taxon>Kitasatosporales</taxon>
        <taxon>Streptomycetaceae</taxon>
        <taxon>Streptomyces</taxon>
    </lineage>
</organism>
<evidence type="ECO:0000313" key="5">
    <source>
        <dbReference type="Proteomes" id="UP000660554"/>
    </source>
</evidence>
<evidence type="ECO:0000259" key="2">
    <source>
        <dbReference type="Pfam" id="PF02543"/>
    </source>
</evidence>
<proteinExistence type="inferred from homology"/>
<dbReference type="Gene3D" id="3.90.870.20">
    <property type="entry name" value="Carbamoyltransferase, C-terminal domain"/>
    <property type="match status" value="1"/>
</dbReference>
<evidence type="ECO:0000259" key="3">
    <source>
        <dbReference type="Pfam" id="PF16861"/>
    </source>
</evidence>
<dbReference type="Pfam" id="PF02543">
    <property type="entry name" value="Carbam_trans_N"/>
    <property type="match status" value="1"/>
</dbReference>
<feature type="domain" description="Carbamoyltransferase" evidence="2">
    <location>
        <begin position="124"/>
        <end position="333"/>
    </location>
</feature>
<accession>A0ABQ3NGI4</accession>
<dbReference type="InterPro" id="IPR031730">
    <property type="entry name" value="Carbam_trans_C"/>
</dbReference>
<comment type="caution">
    <text evidence="4">The sequence shown here is derived from an EMBL/GenBank/DDBJ whole genome shotgun (WGS) entry which is preliminary data.</text>
</comment>
<dbReference type="InterPro" id="IPR038152">
    <property type="entry name" value="Carbam_trans_C_sf"/>
</dbReference>
<protein>
    <submittedName>
        <fullName evidence="4">Nodulation protein U</fullName>
    </submittedName>
</protein>
<dbReference type="Proteomes" id="UP000660554">
    <property type="component" value="Unassembled WGS sequence"/>
</dbReference>
<gene>
    <name evidence="4" type="primary">nodU</name>
    <name evidence="4" type="ORF">Scinn_12870</name>
</gene>
<evidence type="ECO:0000313" key="4">
    <source>
        <dbReference type="EMBL" id="GHI11824.1"/>
    </source>
</evidence>
<evidence type="ECO:0000256" key="1">
    <source>
        <dbReference type="ARBA" id="ARBA00006129"/>
    </source>
</evidence>
<dbReference type="EMBL" id="BNDV01000002">
    <property type="protein sequence ID" value="GHI11824.1"/>
    <property type="molecule type" value="Genomic_DNA"/>
</dbReference>
<dbReference type="InterPro" id="IPR051338">
    <property type="entry name" value="NodU/CmcH_Carbamoyltrnsfr"/>
</dbReference>
<dbReference type="InterPro" id="IPR003696">
    <property type="entry name" value="Carbtransf_dom"/>
</dbReference>
<reference evidence="5" key="1">
    <citation type="submission" date="2020-09" db="EMBL/GenBank/DDBJ databases">
        <title>Whole genome shotgun sequence of Streptomyces cinnamonensis NBRC 15873.</title>
        <authorList>
            <person name="Komaki H."/>
            <person name="Tamura T."/>
        </authorList>
    </citation>
    <scope>NUCLEOTIDE SEQUENCE [LARGE SCALE GENOMIC DNA]</scope>
    <source>
        <strain evidence="5">NBRC 15873</strain>
    </source>
</reference>
<dbReference type="Gene3D" id="3.30.420.40">
    <property type="match status" value="1"/>
</dbReference>
<dbReference type="PANTHER" id="PTHR34847:SF1">
    <property type="entry name" value="NODULATION PROTEIN U"/>
    <property type="match status" value="1"/>
</dbReference>
<name>A0ABQ3NGI4_STRVG</name>
<dbReference type="PANTHER" id="PTHR34847">
    <property type="entry name" value="NODULATION PROTEIN U"/>
    <property type="match status" value="1"/>
</dbReference>
<comment type="similarity">
    <text evidence="1">Belongs to the NodU/CmcH family.</text>
</comment>
<sequence length="559" mass="61663">MTLAAPLDSLPAQYHCSARGWGAVRILSFKPGHDGTTALIEDGRLVFSHEAEKGSFPRYGELSPTAVLDAMARMDGPPDVVCLSGWVKGFHSTEPPLGAGYFGFDGSETLVGESRMLGHRVRTFSSTHERSHLLSAYGMSDIEHGSPCYALVWEGNIGSFYEFTPDVRIRRVRAVLEDPGNKYQHIFALADPSSPPQHGGFRFSNAGKMMALTGFARSSPVSRAEGELIEYILDQPSILLTAPKEKLAWSPFHDIGVESQEFKDLAAKHSKAIFERFLTVAEQELTRGLPLLIAGGCGLNCDWNRQWRDCGLFPEVFVPPCPNDSGSAIGTAIDAQLHFTGQSKIAWNVYSGPEFLHDRTREQIRDSFDEHALDLMQVAELLASGRVLAWVQGNCEIGPRALGNRSLLAAPFEPRMRDQLNRIKLREPYRPIAPVCREEDVSDHFDWDGPSPYMLYFQHVRDQRLQAVTHVDGTARAQTVNAGENPRLHGLLGAFKQLTGAGVLCNTSLNLPGRGFINSTSDLIAYVLDRRIDGFVLEDRLYVTQRGPLALTGNEDGTA</sequence>
<keyword evidence="5" id="KW-1185">Reference proteome</keyword>
<dbReference type="Pfam" id="PF16861">
    <property type="entry name" value="Carbam_trans_C"/>
    <property type="match status" value="1"/>
</dbReference>
<feature type="domain" description="Carbamoyltransferase C-terminal" evidence="3">
    <location>
        <begin position="379"/>
        <end position="541"/>
    </location>
</feature>